<evidence type="ECO:0000313" key="2">
    <source>
        <dbReference type="Proteomes" id="UP001206925"/>
    </source>
</evidence>
<dbReference type="InterPro" id="IPR027417">
    <property type="entry name" value="P-loop_NTPase"/>
</dbReference>
<accession>A0AAD5C0D7</accession>
<proteinExistence type="predicted"/>
<dbReference type="Gene3D" id="3.40.50.300">
    <property type="entry name" value="P-loop containing nucleotide triphosphate hydrolases"/>
    <property type="match status" value="1"/>
</dbReference>
<sequence>MPLQSTTLTPTVQKMYLNGDDDEYLLVADYSVAAAQQGIVYIDEVGKITKKKLEDGRILADYNIQKRFFGTCTKARQYELQYVLQDKRVLLTTYDIVRNNVKALSGDYDEMEDDAVTWDYMILDEFS</sequence>
<gene>
    <name evidence="1" type="ORF">M8C21_007466</name>
</gene>
<protein>
    <submittedName>
        <fullName evidence="1">Uncharacterized protein</fullName>
    </submittedName>
</protein>
<dbReference type="EMBL" id="JAMZMK010010200">
    <property type="protein sequence ID" value="KAI7732615.1"/>
    <property type="molecule type" value="Genomic_DNA"/>
</dbReference>
<evidence type="ECO:0000313" key="1">
    <source>
        <dbReference type="EMBL" id="KAI7732615.1"/>
    </source>
</evidence>
<dbReference type="Proteomes" id="UP001206925">
    <property type="component" value="Unassembled WGS sequence"/>
</dbReference>
<name>A0AAD5C0D7_AMBAR</name>
<comment type="caution">
    <text evidence="1">The sequence shown here is derived from an EMBL/GenBank/DDBJ whole genome shotgun (WGS) entry which is preliminary data.</text>
</comment>
<keyword evidence="2" id="KW-1185">Reference proteome</keyword>
<reference evidence="1" key="1">
    <citation type="submission" date="2022-06" db="EMBL/GenBank/DDBJ databases">
        <title>Uncovering the hologenomic basis of an extraordinary plant invasion.</title>
        <authorList>
            <person name="Bieker V.C."/>
            <person name="Martin M.D."/>
            <person name="Gilbert T."/>
            <person name="Hodgins K."/>
            <person name="Battlay P."/>
            <person name="Petersen B."/>
            <person name="Wilson J."/>
        </authorList>
    </citation>
    <scope>NUCLEOTIDE SEQUENCE</scope>
    <source>
        <strain evidence="1">AA19_3_7</strain>
        <tissue evidence="1">Leaf</tissue>
    </source>
</reference>
<dbReference type="AlphaFoldDB" id="A0AAD5C0D7"/>
<organism evidence="1 2">
    <name type="scientific">Ambrosia artemisiifolia</name>
    <name type="common">Common ragweed</name>
    <dbReference type="NCBI Taxonomy" id="4212"/>
    <lineage>
        <taxon>Eukaryota</taxon>
        <taxon>Viridiplantae</taxon>
        <taxon>Streptophyta</taxon>
        <taxon>Embryophyta</taxon>
        <taxon>Tracheophyta</taxon>
        <taxon>Spermatophyta</taxon>
        <taxon>Magnoliopsida</taxon>
        <taxon>eudicotyledons</taxon>
        <taxon>Gunneridae</taxon>
        <taxon>Pentapetalae</taxon>
        <taxon>asterids</taxon>
        <taxon>campanulids</taxon>
        <taxon>Asterales</taxon>
        <taxon>Asteraceae</taxon>
        <taxon>Asteroideae</taxon>
        <taxon>Heliantheae alliance</taxon>
        <taxon>Heliantheae</taxon>
        <taxon>Ambrosia</taxon>
    </lineage>
</organism>